<dbReference type="GO" id="GO:0008270">
    <property type="term" value="F:zinc ion binding"/>
    <property type="evidence" value="ECO:0007669"/>
    <property type="project" value="InterPro"/>
</dbReference>
<dbReference type="KEGG" id="cut:CUTER_09450"/>
<dbReference type="RefSeq" id="WP_047260181.1">
    <property type="nucleotide sequence ID" value="NZ_CP011546.1"/>
</dbReference>
<dbReference type="GO" id="GO:0004089">
    <property type="term" value="F:carbonate dehydratase activity"/>
    <property type="evidence" value="ECO:0007669"/>
    <property type="project" value="UniProtKB-EC"/>
</dbReference>
<evidence type="ECO:0000256" key="1">
    <source>
        <dbReference type="ARBA" id="ARBA00006217"/>
    </source>
</evidence>
<comment type="similarity">
    <text evidence="1">Belongs to the beta-class carbonic anhydrase family.</text>
</comment>
<keyword evidence="4" id="KW-0456">Lyase</keyword>
<dbReference type="Gene3D" id="3.40.1050.10">
    <property type="entry name" value="Carbonic anhydrase"/>
    <property type="match status" value="1"/>
</dbReference>
<gene>
    <name evidence="4" type="ORF">CUTER_09450</name>
</gene>
<organism evidence="4 5">
    <name type="scientific">Corynebacterium uterequi</name>
    <dbReference type="NCBI Taxonomy" id="1072256"/>
    <lineage>
        <taxon>Bacteria</taxon>
        <taxon>Bacillati</taxon>
        <taxon>Actinomycetota</taxon>
        <taxon>Actinomycetes</taxon>
        <taxon>Mycobacteriales</taxon>
        <taxon>Corynebacteriaceae</taxon>
        <taxon>Corynebacterium</taxon>
    </lineage>
</organism>
<feature type="binding site" evidence="3">
    <location>
        <position position="57"/>
    </location>
    <ligand>
        <name>Zn(2+)</name>
        <dbReference type="ChEBI" id="CHEBI:29105"/>
    </ligand>
</feature>
<evidence type="ECO:0000313" key="5">
    <source>
        <dbReference type="Proteomes" id="UP000035548"/>
    </source>
</evidence>
<evidence type="ECO:0000313" key="4">
    <source>
        <dbReference type="EMBL" id="AKK11858.1"/>
    </source>
</evidence>
<dbReference type="PANTHER" id="PTHR11002">
    <property type="entry name" value="CARBONIC ANHYDRASE"/>
    <property type="match status" value="1"/>
</dbReference>
<dbReference type="SUPFAM" id="SSF53056">
    <property type="entry name" value="beta-carbonic anhydrase, cab"/>
    <property type="match status" value="1"/>
</dbReference>
<dbReference type="PANTHER" id="PTHR11002:SF79">
    <property type="entry name" value="CARBONIC ANHYDRASE 2"/>
    <property type="match status" value="1"/>
</dbReference>
<reference evidence="5" key="2">
    <citation type="submission" date="2015-05" db="EMBL/GenBank/DDBJ databases">
        <title>Complete genome sequence of Corynebacterium uterequi DSM 45634, isolated from the uterus of a maiden mare.</title>
        <authorList>
            <person name="Ruckert C."/>
            <person name="Albersmeier A."/>
            <person name="Winkler A."/>
            <person name="Tauch A."/>
        </authorList>
    </citation>
    <scope>NUCLEOTIDE SEQUENCE [LARGE SCALE GENOMIC DNA]</scope>
    <source>
        <strain evidence="5">DSM 45634</strain>
    </source>
</reference>
<evidence type="ECO:0000256" key="2">
    <source>
        <dbReference type="ARBA" id="ARBA00024993"/>
    </source>
</evidence>
<accession>A0A0G3HIU1</accession>
<dbReference type="InterPro" id="IPR001765">
    <property type="entry name" value="Carbonic_anhydrase"/>
</dbReference>
<dbReference type="STRING" id="1072256.CUTER_09450"/>
<feature type="binding site" evidence="3">
    <location>
        <position position="108"/>
    </location>
    <ligand>
        <name>Zn(2+)</name>
        <dbReference type="ChEBI" id="CHEBI:29105"/>
    </ligand>
</feature>
<protein>
    <submittedName>
        <fullName evidence="4">Carbonic anhydrase</fullName>
        <ecNumber evidence="4">4.2.1.1</ecNumber>
    </submittedName>
</protein>
<sequence length="211" mass="22919">MSAETHDPSPAEAWRILHDGNVRFAAEDLHHPNLDWVRRHTLRSGQNPIAVVLACSDSRVPVEIIFDAGLGDVFTVRTAGEILGEEVMGSVSYAVNSLHVPLVIVLGHEGCGAVSAASKAIEGEGHIPGDHRRILVEKVAPSILKARGEGHSEPTDFERYHAVEVAKQLIERMPKLRAKVEHGEVGILAGRYRLSDGLVETVHSWGMSDTP</sequence>
<dbReference type="EMBL" id="CP011546">
    <property type="protein sequence ID" value="AKK11858.1"/>
    <property type="molecule type" value="Genomic_DNA"/>
</dbReference>
<dbReference type="PATRIC" id="fig|1072256.5.peg.1861"/>
<name>A0A0G3HIU1_9CORY</name>
<comment type="function">
    <text evidence="2">Catalyzes the reversible hydration of carbon dioxide to form bicarbonate.</text>
</comment>
<reference evidence="4 5" key="1">
    <citation type="journal article" date="2015" name="Genome Announc.">
        <title>Virulence Factor Genes Detected in the Complete Genome Sequence of Corynebacterium uterequi DSM 45634, Isolated from the Uterus of a Maiden Mare.</title>
        <authorList>
            <person name="Ruckert C."/>
            <person name="Kriete M."/>
            <person name="Jaenicke S."/>
            <person name="Winkler A."/>
            <person name="Tauch A."/>
        </authorList>
    </citation>
    <scope>NUCLEOTIDE SEQUENCE [LARGE SCALE GENOMIC DNA]</scope>
    <source>
        <strain evidence="4 5">DSM 45634</strain>
    </source>
</reference>
<dbReference type="AlphaFoldDB" id="A0A0G3HIU1"/>
<keyword evidence="5" id="KW-1185">Reference proteome</keyword>
<evidence type="ECO:0000256" key="3">
    <source>
        <dbReference type="PIRSR" id="PIRSR601765-1"/>
    </source>
</evidence>
<dbReference type="CDD" id="cd03378">
    <property type="entry name" value="beta_CA_cladeC"/>
    <property type="match status" value="1"/>
</dbReference>
<dbReference type="Proteomes" id="UP000035548">
    <property type="component" value="Chromosome"/>
</dbReference>
<dbReference type="EC" id="4.2.1.1" evidence="4"/>
<keyword evidence="3" id="KW-0479">Metal-binding</keyword>
<keyword evidence="3" id="KW-0862">Zinc</keyword>
<feature type="binding site" evidence="3">
    <location>
        <position position="111"/>
    </location>
    <ligand>
        <name>Zn(2+)</name>
        <dbReference type="ChEBI" id="CHEBI:29105"/>
    </ligand>
</feature>
<dbReference type="Pfam" id="PF00484">
    <property type="entry name" value="Pro_CA"/>
    <property type="match status" value="1"/>
</dbReference>
<proteinExistence type="inferred from homology"/>
<comment type="cofactor">
    <cofactor evidence="3">
        <name>Zn(2+)</name>
        <dbReference type="ChEBI" id="CHEBI:29105"/>
    </cofactor>
    <text evidence="3">Binds 1 zinc ion per subunit.</text>
</comment>
<dbReference type="OrthoDB" id="9797527at2"/>
<feature type="binding site" evidence="3">
    <location>
        <position position="55"/>
    </location>
    <ligand>
        <name>Zn(2+)</name>
        <dbReference type="ChEBI" id="CHEBI:29105"/>
    </ligand>
</feature>
<dbReference type="InterPro" id="IPR036874">
    <property type="entry name" value="Carbonic_anhydrase_sf"/>
</dbReference>
<dbReference type="SMART" id="SM00947">
    <property type="entry name" value="Pro_CA"/>
    <property type="match status" value="1"/>
</dbReference>